<feature type="transmembrane region" description="Helical" evidence="6">
    <location>
        <begin position="394"/>
        <end position="410"/>
    </location>
</feature>
<organism evidence="7 8">
    <name type="scientific">Zingiber officinale</name>
    <name type="common">Ginger</name>
    <name type="synonym">Amomum zingiber</name>
    <dbReference type="NCBI Taxonomy" id="94328"/>
    <lineage>
        <taxon>Eukaryota</taxon>
        <taxon>Viridiplantae</taxon>
        <taxon>Streptophyta</taxon>
        <taxon>Embryophyta</taxon>
        <taxon>Tracheophyta</taxon>
        <taxon>Spermatophyta</taxon>
        <taxon>Magnoliopsida</taxon>
        <taxon>Liliopsida</taxon>
        <taxon>Zingiberales</taxon>
        <taxon>Zingiberaceae</taxon>
        <taxon>Zingiber</taxon>
    </lineage>
</organism>
<keyword evidence="3 6" id="KW-0812">Transmembrane</keyword>
<dbReference type="GO" id="GO:0016020">
    <property type="term" value="C:membrane"/>
    <property type="evidence" value="ECO:0007669"/>
    <property type="project" value="UniProtKB-SubCell"/>
</dbReference>
<accession>A0A8J5CEA7</accession>
<sequence length="829" mass="91372">MNRGGWLGSWRSSAAKKKIFFLGLRPADAVSTIERQPSSAVASELPMGGQTCSHPFSTSRHCRRHEVVASPAPPSSSLSRRPPWQHSGHCHCHEPLIVLAVGQATITRFISCSFGTNRHTMRSKQRECFDVITLECEVDSYCCITSVRFLYRIIFDLGLDQQWVALCNKSTESRELGLGLNGSNLTEMEQVEISLADLIVRLPKYYLMSPPCCVHVTLDVISAAIYEIDVAYMPRRLLLMMMPSNGLKEAAESDQRMGSEKGAAMTHGSPLAPPPVVAPPASAPVPIHVGFGNIHQSNPPLEQLPNLQFCLHSNPSWRELRSSSLPLLFFSPEAVMLAFQHYVVMLGTIVMLASFLVPQMGGNNGDKARVIQTLVFMSGVNTLLQTLIGTRLPTVMNSSFVFIIPVMSIIRDFASRTYDDEHQRFIHTMRAIQGSLMISSFTNIFLGYTYTWERLFRFCSPVTVVPVVCVVGLGLFERGFPQVGKCVEIGLPALILLMLLITAQQYIHHNHMNTYFLLERFSIILCVKVVWAFAAVLTAAGAYNHVPEKTKLHCRTDRSYLISSAPWIKIPYPFQWGTPIFAASHIFGMIGAVLVSACESTGAHYAAARLAGATPPPAYVLSRSVGLQGVGMLLESIFGAAAGSTVSIENVGLLGLTRVGSRRVVQISTGFMIFFSIIGKFGAFFASIPLPIFAAIYCILFGLVAAIGISFIQFANNNSLRNLYILGASLFLGISVPQYFNEFTASAGHGPAKTDAGWFNDILNSVFSSAPTVALMVAIVLDNRLEAKISYSDRGFSWLKPFNRHDARNEEFYSFPIKVHEWIPTRFID</sequence>
<comment type="caution">
    <text evidence="7">The sequence shown here is derived from an EMBL/GenBank/DDBJ whole genome shotgun (WGS) entry which is preliminary data.</text>
</comment>
<gene>
    <name evidence="7" type="ORF">ZIOFF_067747</name>
</gene>
<dbReference type="EMBL" id="JACMSC010000019">
    <property type="protein sequence ID" value="KAG6473829.1"/>
    <property type="molecule type" value="Genomic_DNA"/>
</dbReference>
<evidence type="ECO:0000256" key="1">
    <source>
        <dbReference type="ARBA" id="ARBA00004141"/>
    </source>
</evidence>
<dbReference type="AlphaFoldDB" id="A0A8J5CEA7"/>
<reference evidence="7 8" key="1">
    <citation type="submission" date="2020-08" db="EMBL/GenBank/DDBJ databases">
        <title>Plant Genome Project.</title>
        <authorList>
            <person name="Zhang R.-G."/>
        </authorList>
    </citation>
    <scope>NUCLEOTIDE SEQUENCE [LARGE SCALE GENOMIC DNA]</scope>
    <source>
        <tissue evidence="7">Rhizome</tissue>
    </source>
</reference>
<keyword evidence="4 6" id="KW-1133">Transmembrane helix</keyword>
<feature type="transmembrane region" description="Helical" evidence="6">
    <location>
        <begin position="723"/>
        <end position="740"/>
    </location>
</feature>
<dbReference type="PANTHER" id="PTHR11119">
    <property type="entry name" value="XANTHINE-URACIL / VITAMIN C PERMEASE FAMILY MEMBER"/>
    <property type="match status" value="1"/>
</dbReference>
<dbReference type="NCBIfam" id="NF037981">
    <property type="entry name" value="NCS2_1"/>
    <property type="match status" value="1"/>
</dbReference>
<feature type="transmembrane region" description="Helical" evidence="6">
    <location>
        <begin position="521"/>
        <end position="543"/>
    </location>
</feature>
<evidence type="ECO:0000256" key="4">
    <source>
        <dbReference type="ARBA" id="ARBA00022989"/>
    </source>
</evidence>
<proteinExistence type="inferred from homology"/>
<protein>
    <recommendedName>
        <fullName evidence="9">Nucleobase-ascorbate transporter 3</fullName>
    </recommendedName>
</protein>
<comment type="subcellular location">
    <subcellularLocation>
        <location evidence="1">Membrane</location>
        <topology evidence="1">Multi-pass membrane protein</topology>
    </subcellularLocation>
</comment>
<evidence type="ECO:0000256" key="6">
    <source>
        <dbReference type="SAM" id="Phobius"/>
    </source>
</evidence>
<feature type="transmembrane region" description="Helical" evidence="6">
    <location>
        <begin position="339"/>
        <end position="358"/>
    </location>
</feature>
<evidence type="ECO:0000256" key="5">
    <source>
        <dbReference type="ARBA" id="ARBA00023136"/>
    </source>
</evidence>
<feature type="transmembrane region" description="Helical" evidence="6">
    <location>
        <begin position="664"/>
        <end position="686"/>
    </location>
</feature>
<feature type="transmembrane region" description="Helical" evidence="6">
    <location>
        <begin position="483"/>
        <end position="501"/>
    </location>
</feature>
<feature type="transmembrane region" description="Helical" evidence="6">
    <location>
        <begin position="431"/>
        <end position="449"/>
    </location>
</feature>
<evidence type="ECO:0000313" key="8">
    <source>
        <dbReference type="Proteomes" id="UP000734854"/>
    </source>
</evidence>
<feature type="transmembrane region" description="Helical" evidence="6">
    <location>
        <begin position="762"/>
        <end position="781"/>
    </location>
</feature>
<evidence type="ECO:0000256" key="2">
    <source>
        <dbReference type="ARBA" id="ARBA00008821"/>
    </source>
</evidence>
<evidence type="ECO:0000256" key="3">
    <source>
        <dbReference type="ARBA" id="ARBA00022692"/>
    </source>
</evidence>
<name>A0A8J5CEA7_ZINOF</name>
<feature type="transmembrane region" description="Helical" evidence="6">
    <location>
        <begin position="692"/>
        <end position="711"/>
    </location>
</feature>
<dbReference type="GO" id="GO:0022857">
    <property type="term" value="F:transmembrane transporter activity"/>
    <property type="evidence" value="ECO:0007669"/>
    <property type="project" value="InterPro"/>
</dbReference>
<dbReference type="Proteomes" id="UP000734854">
    <property type="component" value="Unassembled WGS sequence"/>
</dbReference>
<evidence type="ECO:0000313" key="7">
    <source>
        <dbReference type="EMBL" id="KAG6473829.1"/>
    </source>
</evidence>
<feature type="transmembrane region" description="Helical" evidence="6">
    <location>
        <begin position="455"/>
        <end position="476"/>
    </location>
</feature>
<keyword evidence="8" id="KW-1185">Reference proteome</keyword>
<evidence type="ECO:0008006" key="9">
    <source>
        <dbReference type="Google" id="ProtNLM"/>
    </source>
</evidence>
<comment type="similarity">
    <text evidence="2">Belongs to the nucleobase:cation symporter-2 (NCS2) (TC 2.A.40) family.</text>
</comment>
<dbReference type="InterPro" id="IPR006043">
    <property type="entry name" value="NCS2"/>
</dbReference>
<dbReference type="Pfam" id="PF00860">
    <property type="entry name" value="Xan_ur_permease"/>
    <property type="match status" value="1"/>
</dbReference>
<keyword evidence="5 6" id="KW-0472">Membrane</keyword>